<evidence type="ECO:0000313" key="2">
    <source>
        <dbReference type="EMBL" id="CCC52031.1"/>
    </source>
</evidence>
<feature type="compositionally biased region" description="Polar residues" evidence="1">
    <location>
        <begin position="482"/>
        <end position="491"/>
    </location>
</feature>
<name>G0U822_TRYVY</name>
<protein>
    <submittedName>
        <fullName evidence="2">Uncharacterized protein</fullName>
    </submittedName>
</protein>
<evidence type="ECO:0000256" key="1">
    <source>
        <dbReference type="SAM" id="MobiDB-lite"/>
    </source>
</evidence>
<gene>
    <name evidence="2" type="ORF">TVY486_1010740</name>
</gene>
<accession>G0U822</accession>
<dbReference type="EMBL" id="HE573026">
    <property type="protein sequence ID" value="CCC52031.1"/>
    <property type="molecule type" value="Genomic_DNA"/>
</dbReference>
<reference evidence="2" key="1">
    <citation type="journal article" date="2012" name="Proc. Natl. Acad. Sci. U.S.A.">
        <title>Antigenic diversity is generated by distinct evolutionary mechanisms in African trypanosome species.</title>
        <authorList>
            <person name="Jackson A.P."/>
            <person name="Berry A."/>
            <person name="Aslett M."/>
            <person name="Allison H.C."/>
            <person name="Burton P."/>
            <person name="Vavrova-Anderson J."/>
            <person name="Brown R."/>
            <person name="Browne H."/>
            <person name="Corton N."/>
            <person name="Hauser H."/>
            <person name="Gamble J."/>
            <person name="Gilderthorp R."/>
            <person name="Marcello L."/>
            <person name="McQuillan J."/>
            <person name="Otto T.D."/>
            <person name="Quail M.A."/>
            <person name="Sanders M.J."/>
            <person name="van Tonder A."/>
            <person name="Ginger M.L."/>
            <person name="Field M.C."/>
            <person name="Barry J.D."/>
            <person name="Hertz-Fowler C."/>
            <person name="Berriman M."/>
        </authorList>
    </citation>
    <scope>NUCLEOTIDE SEQUENCE</scope>
    <source>
        <strain evidence="2">Y486</strain>
    </source>
</reference>
<dbReference type="VEuPathDB" id="TriTrypDB:TvY486_1010740"/>
<feature type="region of interest" description="Disordered" evidence="1">
    <location>
        <begin position="482"/>
        <end position="503"/>
    </location>
</feature>
<sequence length="856" mass="95153">MNVAELLNNRVEELAAFSTLLFRKRCRSPEKEGACGRLLTHHTRHPQRVEVVHYRRPSSANVRFTQVKRSAKAYRARAARFAGLVDGNFACQLRVGGDSRKKRILSYAQWCLLLRRRRRFALRRRPTARRRLRLRAMGLRHGRLRFQMCSCALSALDVRTAAARNTEPGPTFRPAGGGRAEVVWLPSHGQLCRRFHYQAAKMRVETCLSAGQSESAPRPYTTVRVAVPTSCWRKQHRVLQRWVARLGAQQPLESKLASQLHHKGRTVLPPPLCLLSERSHTCVWKIQWRQAAGSMSTEEIMRLLIMRSCDTPPSSMWTKCFASNESGRELSMEGWRQCSGSAVHGYMWSAAAKKGGSCVSQPSSATLLDSSPSVAVVPVVLLCASPGACTRSDTAFYLLAPMPVYFGPRARRELKVDLVSYWRPCIMSGGELEACTLVEVWCAAGVVSTELLGHAVSGAVWWAQEKVDGAVERWRHMSCVSSTQPMSSTKNSEGEPPVVSHRSAVSETATKNELFRVFMFPSVSRTAETKQCERFPVHQCAVSVLCISSAPAFVTDSLNHCTVHDQLWRTKRLFRFSRYIFSSLAMLPAIRCWGSRALRDSLRPNLQPCWKMGYSNSVRVIGEEEREMLVRLAGCPSSACVSVGRRASQLAGVARLHLSPSTAHQIVLLKFSASGGRGHQSEGSALLLLKPESAVSPHSVCVSCLRHAGVIVSAPFFSMRFGCRLTYAWVWDQTSWGLLQSRHCAVKLPGRRQEISPEAMGEAEYNEDATGVPVNLALFVSSVGKLTSLLPYLCNSPPDVRTAPGPVMHCGSRKPRRDSSRAALSLKRWRMMESLLCDGEICRPVEVVRLGSLGGW</sequence>
<organism evidence="2">
    <name type="scientific">Trypanosoma vivax (strain Y486)</name>
    <dbReference type="NCBI Taxonomy" id="1055687"/>
    <lineage>
        <taxon>Eukaryota</taxon>
        <taxon>Discoba</taxon>
        <taxon>Euglenozoa</taxon>
        <taxon>Kinetoplastea</taxon>
        <taxon>Metakinetoplastina</taxon>
        <taxon>Trypanosomatida</taxon>
        <taxon>Trypanosomatidae</taxon>
        <taxon>Trypanosoma</taxon>
        <taxon>Duttonella</taxon>
    </lineage>
</organism>
<dbReference type="AlphaFoldDB" id="G0U822"/>
<proteinExistence type="predicted"/>